<accession>A0AAE0GTS1</accession>
<gene>
    <name evidence="2" type="ORF">CYMTET_8076</name>
</gene>
<name>A0AAE0GTS1_9CHLO</name>
<dbReference type="Proteomes" id="UP001190700">
    <property type="component" value="Unassembled WGS sequence"/>
</dbReference>
<proteinExistence type="predicted"/>
<organism evidence="2 3">
    <name type="scientific">Cymbomonas tetramitiformis</name>
    <dbReference type="NCBI Taxonomy" id="36881"/>
    <lineage>
        <taxon>Eukaryota</taxon>
        <taxon>Viridiplantae</taxon>
        <taxon>Chlorophyta</taxon>
        <taxon>Pyramimonadophyceae</taxon>
        <taxon>Pyramimonadales</taxon>
        <taxon>Pyramimonadaceae</taxon>
        <taxon>Cymbomonas</taxon>
    </lineage>
</organism>
<dbReference type="EMBL" id="LGRX02002385">
    <property type="protein sequence ID" value="KAK3284275.1"/>
    <property type="molecule type" value="Genomic_DNA"/>
</dbReference>
<evidence type="ECO:0000313" key="2">
    <source>
        <dbReference type="EMBL" id="KAK3284275.1"/>
    </source>
</evidence>
<feature type="compositionally biased region" description="Basic and acidic residues" evidence="1">
    <location>
        <begin position="109"/>
        <end position="121"/>
    </location>
</feature>
<protein>
    <submittedName>
        <fullName evidence="2">Uncharacterized protein</fullName>
    </submittedName>
</protein>
<sequence>MEYARQLALTMVMENVSKVAIGASSQLFHRASVWDKFLPGEGGGQARRAAGHGAEGGAPVRLDNAVLTFIHKTVQEHLCAAALHDVLHQILRGLTVPLEQLAEQLALESRQDPSVQEKARDSSGGTATNRDATGEPAAGAGMKVTAARRVDAVAETSGMARGVTGKPSAVQSEDRRRAATRALRKADE</sequence>
<reference evidence="2 3" key="1">
    <citation type="journal article" date="2015" name="Genome Biol. Evol.">
        <title>Comparative Genomics of a Bacterivorous Green Alga Reveals Evolutionary Causalities and Consequences of Phago-Mixotrophic Mode of Nutrition.</title>
        <authorList>
            <person name="Burns J.A."/>
            <person name="Paasch A."/>
            <person name="Narechania A."/>
            <person name="Kim E."/>
        </authorList>
    </citation>
    <scope>NUCLEOTIDE SEQUENCE [LARGE SCALE GENOMIC DNA]</scope>
    <source>
        <strain evidence="2 3">PLY_AMNH</strain>
    </source>
</reference>
<keyword evidence="3" id="KW-1185">Reference proteome</keyword>
<comment type="caution">
    <text evidence="2">The sequence shown here is derived from an EMBL/GenBank/DDBJ whole genome shotgun (WGS) entry which is preliminary data.</text>
</comment>
<feature type="region of interest" description="Disordered" evidence="1">
    <location>
        <begin position="108"/>
        <end position="188"/>
    </location>
</feature>
<dbReference type="AlphaFoldDB" id="A0AAE0GTS1"/>
<evidence type="ECO:0000313" key="3">
    <source>
        <dbReference type="Proteomes" id="UP001190700"/>
    </source>
</evidence>
<feature type="compositionally biased region" description="Basic residues" evidence="1">
    <location>
        <begin position="178"/>
        <end position="188"/>
    </location>
</feature>
<evidence type="ECO:0000256" key="1">
    <source>
        <dbReference type="SAM" id="MobiDB-lite"/>
    </source>
</evidence>